<gene>
    <name evidence="2" type="ORF">AK812_SmicGene5953</name>
</gene>
<name>A0A1Q9ESE8_SYMMI</name>
<sequence length="249" mass="27971">MLRALLGLGTLPALSIYPWAFRWLIAILGIFLAQADTTAILRSVKCVGCGVPPMGESSSKLLEQEAASYVANPVAPFYGSVDELIDEMKQIVVKEDLSLMSSISTESVEKALNAMKERHETYQMLMPLCERTLRARERAEQSLKKEMAELVKIKMSMDGLFIELRLPIMTKVDTLRELFTSHYSEHIKSDSLRRLQMHCRELNRDLSSKPLASLWSMGLRPRGPIHIDLQYPADDGNTGTNEEGTLADK</sequence>
<evidence type="ECO:0000313" key="2">
    <source>
        <dbReference type="EMBL" id="OLQ10342.1"/>
    </source>
</evidence>
<dbReference type="EMBL" id="LSRX01000080">
    <property type="protein sequence ID" value="OLQ10342.1"/>
    <property type="molecule type" value="Genomic_DNA"/>
</dbReference>
<protein>
    <submittedName>
        <fullName evidence="2">Uncharacterized protein</fullName>
    </submittedName>
</protein>
<evidence type="ECO:0000313" key="3">
    <source>
        <dbReference type="Proteomes" id="UP000186817"/>
    </source>
</evidence>
<dbReference type="AlphaFoldDB" id="A0A1Q9ESE8"/>
<keyword evidence="3" id="KW-1185">Reference proteome</keyword>
<dbReference type="Proteomes" id="UP000186817">
    <property type="component" value="Unassembled WGS sequence"/>
</dbReference>
<comment type="caution">
    <text evidence="2">The sequence shown here is derived from an EMBL/GenBank/DDBJ whole genome shotgun (WGS) entry which is preliminary data.</text>
</comment>
<dbReference type="OrthoDB" id="10290287at2759"/>
<feature type="region of interest" description="Disordered" evidence="1">
    <location>
        <begin position="229"/>
        <end position="249"/>
    </location>
</feature>
<accession>A0A1Q9ESE8</accession>
<reference evidence="2 3" key="1">
    <citation type="submission" date="2016-02" db="EMBL/GenBank/DDBJ databases">
        <title>Genome analysis of coral dinoflagellate symbionts highlights evolutionary adaptations to a symbiotic lifestyle.</title>
        <authorList>
            <person name="Aranda M."/>
            <person name="Li Y."/>
            <person name="Liew Y.J."/>
            <person name="Baumgarten S."/>
            <person name="Simakov O."/>
            <person name="Wilson M."/>
            <person name="Piel J."/>
            <person name="Ashoor H."/>
            <person name="Bougouffa S."/>
            <person name="Bajic V.B."/>
            <person name="Ryu T."/>
            <person name="Ravasi T."/>
            <person name="Bayer T."/>
            <person name="Micklem G."/>
            <person name="Kim H."/>
            <person name="Bhak J."/>
            <person name="Lajeunesse T.C."/>
            <person name="Voolstra C.R."/>
        </authorList>
    </citation>
    <scope>NUCLEOTIDE SEQUENCE [LARGE SCALE GENOMIC DNA]</scope>
    <source>
        <strain evidence="2 3">CCMP2467</strain>
    </source>
</reference>
<organism evidence="2 3">
    <name type="scientific">Symbiodinium microadriaticum</name>
    <name type="common">Dinoflagellate</name>
    <name type="synonym">Zooxanthella microadriatica</name>
    <dbReference type="NCBI Taxonomy" id="2951"/>
    <lineage>
        <taxon>Eukaryota</taxon>
        <taxon>Sar</taxon>
        <taxon>Alveolata</taxon>
        <taxon>Dinophyceae</taxon>
        <taxon>Suessiales</taxon>
        <taxon>Symbiodiniaceae</taxon>
        <taxon>Symbiodinium</taxon>
    </lineage>
</organism>
<evidence type="ECO:0000256" key="1">
    <source>
        <dbReference type="SAM" id="MobiDB-lite"/>
    </source>
</evidence>
<proteinExistence type="predicted"/>